<dbReference type="GO" id="GO:0010224">
    <property type="term" value="P:response to UV-B"/>
    <property type="evidence" value="ECO:0007669"/>
    <property type="project" value="TreeGrafter"/>
</dbReference>
<feature type="compositionally biased region" description="Low complexity" evidence="2">
    <location>
        <begin position="12"/>
        <end position="27"/>
    </location>
</feature>
<keyword evidence="5" id="KW-1185">Reference proteome</keyword>
<dbReference type="PANTHER" id="PTHR45389">
    <property type="entry name" value="WD REPEAT-CONTAINING PROTEIN RUP1"/>
    <property type="match status" value="1"/>
</dbReference>
<dbReference type="InterPro" id="IPR036322">
    <property type="entry name" value="WD40_repeat_dom_sf"/>
</dbReference>
<reference evidence="4 5" key="1">
    <citation type="journal article" date="2024" name="Nat. Commun.">
        <title>Phylogenomics reveals the evolutionary origins of lichenization in chlorophyte algae.</title>
        <authorList>
            <person name="Puginier C."/>
            <person name="Libourel C."/>
            <person name="Otte J."/>
            <person name="Skaloud P."/>
            <person name="Haon M."/>
            <person name="Grisel S."/>
            <person name="Petersen M."/>
            <person name="Berrin J.G."/>
            <person name="Delaux P.M."/>
            <person name="Dal Grande F."/>
            <person name="Keller J."/>
        </authorList>
    </citation>
    <scope>NUCLEOTIDE SEQUENCE [LARGE SCALE GENOMIC DNA]</scope>
    <source>
        <strain evidence="4 5">SAG 2145</strain>
    </source>
</reference>
<feature type="domain" description="Anaphase-promoting complex subunit 4-like WD40" evidence="3">
    <location>
        <begin position="122"/>
        <end position="203"/>
    </location>
</feature>
<evidence type="ECO:0000313" key="5">
    <source>
        <dbReference type="Proteomes" id="UP001438707"/>
    </source>
</evidence>
<comment type="caution">
    <text evidence="4">The sequence shown here is derived from an EMBL/GenBank/DDBJ whole genome shotgun (WGS) entry which is preliminary data.</text>
</comment>
<sequence length="421" mass="45506">MSQRAGSHGYASSSNSSASSSPVQSTSHQAPPVSDWHTLAKPVPATFREVARLQPNLQPNSPPLSRWNLLCAVEFSPGGSHLAAAGVGKKICIYPISSSQEQPSTIIPSSSNHHPSKLSSLNWSPNHADVVALGDYDGVVTQLHLPTGHSIWQADDHDGARIWSVQYSEQDPSLLVSACEDGTARLWSHHSEHCLNIIAPRSQAALCSAVFSPVNSHVMALASADHNAYVYDLRATQEPLYTLRGHQDSVSYVRFLSGGSDLITASIDGSLAHWHCDGLPASQPGSEQLQSQQSQSQSTACSMQLDPVRVFRGHSNAKNFVGLAVEPTNALIACGSENNEVYLYHTAWAEPMGHQPLHSQPSKQHKSSGLLKRHTAAERSFASAVAWQPASNWRRPEEQLLAAALSDSGIQLFRPRFHSPN</sequence>
<dbReference type="Gene3D" id="2.130.10.10">
    <property type="entry name" value="YVTN repeat-like/Quinoprotein amine dehydrogenase"/>
    <property type="match status" value="1"/>
</dbReference>
<feature type="compositionally biased region" description="Basic residues" evidence="2">
    <location>
        <begin position="363"/>
        <end position="374"/>
    </location>
</feature>
<dbReference type="InterPro" id="IPR044616">
    <property type="entry name" value="RUP1/2"/>
</dbReference>
<dbReference type="SUPFAM" id="SSF50978">
    <property type="entry name" value="WD40 repeat-like"/>
    <property type="match status" value="1"/>
</dbReference>
<accession>A0AAW1RP19</accession>
<dbReference type="PROSITE" id="PS50082">
    <property type="entry name" value="WD_REPEATS_2"/>
    <property type="match status" value="1"/>
</dbReference>
<organism evidence="4 5">
    <name type="scientific">Apatococcus lobatus</name>
    <dbReference type="NCBI Taxonomy" id="904363"/>
    <lineage>
        <taxon>Eukaryota</taxon>
        <taxon>Viridiplantae</taxon>
        <taxon>Chlorophyta</taxon>
        <taxon>core chlorophytes</taxon>
        <taxon>Trebouxiophyceae</taxon>
        <taxon>Chlorellales</taxon>
        <taxon>Chlorellaceae</taxon>
        <taxon>Apatococcus</taxon>
    </lineage>
</organism>
<dbReference type="InterPro" id="IPR015943">
    <property type="entry name" value="WD40/YVTN_repeat-like_dom_sf"/>
</dbReference>
<gene>
    <name evidence="4" type="ORF">WJX74_008598</name>
</gene>
<proteinExistence type="predicted"/>
<evidence type="ECO:0000256" key="2">
    <source>
        <dbReference type="SAM" id="MobiDB-lite"/>
    </source>
</evidence>
<protein>
    <recommendedName>
        <fullName evidence="3">Anaphase-promoting complex subunit 4-like WD40 domain-containing protein</fullName>
    </recommendedName>
</protein>
<dbReference type="AlphaFoldDB" id="A0AAW1RP19"/>
<dbReference type="Pfam" id="PF00400">
    <property type="entry name" value="WD40"/>
    <property type="match status" value="2"/>
</dbReference>
<evidence type="ECO:0000313" key="4">
    <source>
        <dbReference type="EMBL" id="KAK9835815.1"/>
    </source>
</evidence>
<evidence type="ECO:0000259" key="3">
    <source>
        <dbReference type="Pfam" id="PF12894"/>
    </source>
</evidence>
<dbReference type="Proteomes" id="UP001438707">
    <property type="component" value="Unassembled WGS sequence"/>
</dbReference>
<feature type="region of interest" description="Disordered" evidence="2">
    <location>
        <begin position="354"/>
        <end position="374"/>
    </location>
</feature>
<feature type="region of interest" description="Disordered" evidence="2">
    <location>
        <begin position="1"/>
        <end position="37"/>
    </location>
</feature>
<dbReference type="SMART" id="SM00320">
    <property type="entry name" value="WD40"/>
    <property type="match status" value="7"/>
</dbReference>
<dbReference type="PANTHER" id="PTHR45389:SF1">
    <property type="entry name" value="WD REPEAT-CONTAINING PROTEIN RUP1"/>
    <property type="match status" value="1"/>
</dbReference>
<keyword evidence="1" id="KW-0853">WD repeat</keyword>
<dbReference type="PROSITE" id="PS50294">
    <property type="entry name" value="WD_REPEATS_REGION"/>
    <property type="match status" value="1"/>
</dbReference>
<dbReference type="InterPro" id="IPR024977">
    <property type="entry name" value="Apc4-like_WD40_dom"/>
</dbReference>
<evidence type="ECO:0000256" key="1">
    <source>
        <dbReference type="PROSITE-ProRule" id="PRU00221"/>
    </source>
</evidence>
<feature type="repeat" description="WD" evidence="1">
    <location>
        <begin position="243"/>
        <end position="274"/>
    </location>
</feature>
<name>A0AAW1RP19_9CHLO</name>
<dbReference type="InterPro" id="IPR001680">
    <property type="entry name" value="WD40_rpt"/>
</dbReference>
<dbReference type="EMBL" id="JALJOS010000008">
    <property type="protein sequence ID" value="KAK9835815.1"/>
    <property type="molecule type" value="Genomic_DNA"/>
</dbReference>
<dbReference type="Pfam" id="PF12894">
    <property type="entry name" value="ANAPC4_WD40"/>
    <property type="match status" value="1"/>
</dbReference>